<organism evidence="7 8">
    <name type="scientific">Haloarcula saliterrae</name>
    <dbReference type="NCBI Taxonomy" id="2950534"/>
    <lineage>
        <taxon>Archaea</taxon>
        <taxon>Methanobacteriati</taxon>
        <taxon>Methanobacteriota</taxon>
        <taxon>Stenosarchaea group</taxon>
        <taxon>Halobacteria</taxon>
        <taxon>Halobacteriales</taxon>
        <taxon>Haloarculaceae</taxon>
        <taxon>Haloarcula</taxon>
    </lineage>
</organism>
<keyword evidence="2" id="KW-1003">Cell membrane</keyword>
<dbReference type="EMBL" id="JAMQON010000006">
    <property type="protein sequence ID" value="MDS0261409.1"/>
    <property type="molecule type" value="Genomic_DNA"/>
</dbReference>
<dbReference type="PANTHER" id="PTHR30250:SF28">
    <property type="entry name" value="POLYSACCHARIDE BIOSYNTHESIS PROTEIN"/>
    <property type="match status" value="1"/>
</dbReference>
<dbReference type="PANTHER" id="PTHR30250">
    <property type="entry name" value="PST FAMILY PREDICTED COLANIC ACID TRANSPORTER"/>
    <property type="match status" value="1"/>
</dbReference>
<keyword evidence="4 6" id="KW-1133">Transmembrane helix</keyword>
<feature type="transmembrane region" description="Helical" evidence="6">
    <location>
        <begin position="21"/>
        <end position="46"/>
    </location>
</feature>
<evidence type="ECO:0000313" key="7">
    <source>
        <dbReference type="EMBL" id="MDS0261409.1"/>
    </source>
</evidence>
<accession>A0ABU2FGN9</accession>
<keyword evidence="8" id="KW-1185">Reference proteome</keyword>
<keyword evidence="3 6" id="KW-0812">Transmembrane</keyword>
<comment type="caution">
    <text evidence="7">The sequence shown here is derived from an EMBL/GenBank/DDBJ whole genome shotgun (WGS) entry which is preliminary data.</text>
</comment>
<evidence type="ECO:0000256" key="3">
    <source>
        <dbReference type="ARBA" id="ARBA00022692"/>
    </source>
</evidence>
<dbReference type="Pfam" id="PF13440">
    <property type="entry name" value="Polysacc_synt_3"/>
    <property type="match status" value="1"/>
</dbReference>
<evidence type="ECO:0000256" key="5">
    <source>
        <dbReference type="ARBA" id="ARBA00023136"/>
    </source>
</evidence>
<dbReference type="Proteomes" id="UP001259659">
    <property type="component" value="Unassembled WGS sequence"/>
</dbReference>
<proteinExistence type="predicted"/>
<feature type="transmembrane region" description="Helical" evidence="6">
    <location>
        <begin position="391"/>
        <end position="414"/>
    </location>
</feature>
<feature type="transmembrane region" description="Helical" evidence="6">
    <location>
        <begin position="366"/>
        <end position="385"/>
    </location>
</feature>
<name>A0ABU2FGN9_9EURY</name>
<keyword evidence="5 6" id="KW-0472">Membrane</keyword>
<feature type="transmembrane region" description="Helical" evidence="6">
    <location>
        <begin position="184"/>
        <end position="204"/>
    </location>
</feature>
<feature type="transmembrane region" description="Helical" evidence="6">
    <location>
        <begin position="225"/>
        <end position="252"/>
    </location>
</feature>
<feature type="transmembrane region" description="Helical" evidence="6">
    <location>
        <begin position="258"/>
        <end position="278"/>
    </location>
</feature>
<feature type="transmembrane region" description="Helical" evidence="6">
    <location>
        <begin position="160"/>
        <end position="178"/>
    </location>
</feature>
<feature type="transmembrane region" description="Helical" evidence="6">
    <location>
        <begin position="93"/>
        <end position="115"/>
    </location>
</feature>
<evidence type="ECO:0000256" key="6">
    <source>
        <dbReference type="SAM" id="Phobius"/>
    </source>
</evidence>
<evidence type="ECO:0000256" key="2">
    <source>
        <dbReference type="ARBA" id="ARBA00022475"/>
    </source>
</evidence>
<comment type="subcellular location">
    <subcellularLocation>
        <location evidence="1">Cell membrane</location>
        <topology evidence="1">Multi-pass membrane protein</topology>
    </subcellularLocation>
</comment>
<feature type="transmembrane region" description="Helical" evidence="6">
    <location>
        <begin position="127"/>
        <end position="148"/>
    </location>
</feature>
<dbReference type="RefSeq" id="WP_310921242.1">
    <property type="nucleotide sequence ID" value="NZ_JAMQON010000006.1"/>
</dbReference>
<evidence type="ECO:0000313" key="8">
    <source>
        <dbReference type="Proteomes" id="UP001259659"/>
    </source>
</evidence>
<feature type="transmembrane region" description="Helical" evidence="6">
    <location>
        <begin position="331"/>
        <end position="354"/>
    </location>
</feature>
<feature type="transmembrane region" description="Helical" evidence="6">
    <location>
        <begin position="52"/>
        <end position="72"/>
    </location>
</feature>
<dbReference type="InterPro" id="IPR050833">
    <property type="entry name" value="Poly_Biosynth_Transport"/>
</dbReference>
<protein>
    <submittedName>
        <fullName evidence="7">Polysaccharide biosynthesis C-terminal domain-containing protein</fullName>
    </submittedName>
</protein>
<sequence length="489" mass="52178">MRGRGPRGTLSPPPLRRTMNLARASSLLFVVELLNTAIGFFGTVYFARELGATLLGVFFLFEATLYTMATVVDFGLRGAVEKRISAGEDPGQMFGAAVVLKLLLIVVVSAAVLAVREPLAAYVGADLAVELVGVVVAFELSMLVVHVLQGELRVAQTAVLHFLRSLTFLTVAVGLLQYGYGVRALVYALLVSYTVLLVGASLRVSTPLSRPGRYHLRSLYDYAKFNGIWGLGGHVYNWMDVIVIGFFLSQAAVGAYELAWRLTTTAIMFSTVFARVLFPQLSAWQADGAVEKVRDLLSDAMTTSLLLIVPSVVGVAVIGREILGVIFGPEYTIAAAAFLVLMVEKLPQAVNLVFDKAIQAFDRPKYGAIATVVSLSMNVVLNVLLVPVYGLVGAAFATLLSVTVNTLILGYYLGRLTAVRFPVRDVSWTVAAAIGMGVALVGLTRLLAVETPATLLAAVALSAAVYGGGVLAAPPLRVKIVENVRNIRG</sequence>
<feature type="transmembrane region" description="Helical" evidence="6">
    <location>
        <begin position="426"/>
        <end position="447"/>
    </location>
</feature>
<gene>
    <name evidence="7" type="ORF">NDI56_18565</name>
</gene>
<feature type="transmembrane region" description="Helical" evidence="6">
    <location>
        <begin position="299"/>
        <end position="319"/>
    </location>
</feature>
<evidence type="ECO:0000256" key="1">
    <source>
        <dbReference type="ARBA" id="ARBA00004651"/>
    </source>
</evidence>
<feature type="transmembrane region" description="Helical" evidence="6">
    <location>
        <begin position="453"/>
        <end position="473"/>
    </location>
</feature>
<reference evidence="7 8" key="1">
    <citation type="submission" date="2022-06" db="EMBL/GenBank/DDBJ databases">
        <title>Haloarcula sp. a new haloarchaeum isolate from saline soil.</title>
        <authorList>
            <person name="Strakova D."/>
            <person name="Galisteo C."/>
            <person name="Sanchez-Porro C."/>
            <person name="Ventosa A."/>
        </authorList>
    </citation>
    <scope>NUCLEOTIDE SEQUENCE [LARGE SCALE GENOMIC DNA]</scope>
    <source>
        <strain evidence="7 8">S1CR25-12</strain>
    </source>
</reference>
<evidence type="ECO:0000256" key="4">
    <source>
        <dbReference type="ARBA" id="ARBA00022989"/>
    </source>
</evidence>